<name>A0A4R3R6H1_9HYPH</name>
<dbReference type="InterPro" id="IPR012310">
    <property type="entry name" value="DNA_ligase_ATP-dep_cent"/>
</dbReference>
<dbReference type="Gene3D" id="3.30.470.30">
    <property type="entry name" value="DNA ligase/mRNA capping enzyme"/>
    <property type="match status" value="1"/>
</dbReference>
<dbReference type="GO" id="GO:0006310">
    <property type="term" value="P:DNA recombination"/>
    <property type="evidence" value="ECO:0007669"/>
    <property type="project" value="InterPro"/>
</dbReference>
<evidence type="ECO:0000313" key="3">
    <source>
        <dbReference type="Proteomes" id="UP000295547"/>
    </source>
</evidence>
<evidence type="ECO:0000313" key="2">
    <source>
        <dbReference type="EMBL" id="TCU30740.1"/>
    </source>
</evidence>
<dbReference type="Pfam" id="PF01068">
    <property type="entry name" value="DNA_ligase_A_M"/>
    <property type="match status" value="1"/>
</dbReference>
<organism evidence="2 3">
    <name type="scientific">Rhizobium azibense</name>
    <dbReference type="NCBI Taxonomy" id="1136135"/>
    <lineage>
        <taxon>Bacteria</taxon>
        <taxon>Pseudomonadati</taxon>
        <taxon>Pseudomonadota</taxon>
        <taxon>Alphaproteobacteria</taxon>
        <taxon>Hyphomicrobiales</taxon>
        <taxon>Rhizobiaceae</taxon>
        <taxon>Rhizobium/Agrobacterium group</taxon>
        <taxon>Rhizobium</taxon>
    </lineage>
</organism>
<sequence>MAPHDVHFSRFSMSAIRACRIAIAKKLGVATAILDGEAVVLDEKGRSDFGLLQQSLGGRGGKRTSDEAIFMAFDLLYFEGRDLRKLEFTARRHLLEGLIESRDDVIRLSEETWPRPFPNSARYGSAD</sequence>
<dbReference type="Proteomes" id="UP000295547">
    <property type="component" value="Unassembled WGS sequence"/>
</dbReference>
<dbReference type="GO" id="GO:0005524">
    <property type="term" value="F:ATP binding"/>
    <property type="evidence" value="ECO:0007669"/>
    <property type="project" value="InterPro"/>
</dbReference>
<keyword evidence="3" id="KW-1185">Reference proteome</keyword>
<dbReference type="GO" id="GO:0003910">
    <property type="term" value="F:DNA ligase (ATP) activity"/>
    <property type="evidence" value="ECO:0007669"/>
    <property type="project" value="InterPro"/>
</dbReference>
<dbReference type="AlphaFoldDB" id="A0A4R3R6H1"/>
<feature type="domain" description="ATP-dependent DNA ligase family profile" evidence="1">
    <location>
        <begin position="25"/>
        <end position="110"/>
    </location>
</feature>
<comment type="caution">
    <text evidence="2">The sequence shown here is derived from an EMBL/GenBank/DDBJ whole genome shotgun (WGS) entry which is preliminary data.</text>
</comment>
<accession>A0A4R3R6H1</accession>
<dbReference type="SUPFAM" id="SSF56091">
    <property type="entry name" value="DNA ligase/mRNA capping enzyme, catalytic domain"/>
    <property type="match status" value="1"/>
</dbReference>
<proteinExistence type="predicted"/>
<reference evidence="2 3" key="1">
    <citation type="submission" date="2019-03" db="EMBL/GenBank/DDBJ databases">
        <title>Genomic Encyclopedia of Type Strains, Phase IV (KMG-V): Genome sequencing to study the core and pangenomes of soil and plant-associated prokaryotes.</title>
        <authorList>
            <person name="Whitman W."/>
        </authorList>
    </citation>
    <scope>NUCLEOTIDE SEQUENCE [LARGE SCALE GENOMIC DNA]</scope>
    <source>
        <strain evidence="2 3">Gr42</strain>
    </source>
</reference>
<evidence type="ECO:0000259" key="1">
    <source>
        <dbReference type="Pfam" id="PF01068"/>
    </source>
</evidence>
<protein>
    <submittedName>
        <fullName evidence="2">ATP dependent DNA ligase-like protein</fullName>
    </submittedName>
</protein>
<keyword evidence="2" id="KW-0436">Ligase</keyword>
<dbReference type="EMBL" id="SMBJ01000001">
    <property type="protein sequence ID" value="TCU30740.1"/>
    <property type="molecule type" value="Genomic_DNA"/>
</dbReference>
<gene>
    <name evidence="2" type="ORF">EV130_101315</name>
</gene>
<dbReference type="GO" id="GO:0006281">
    <property type="term" value="P:DNA repair"/>
    <property type="evidence" value="ECO:0007669"/>
    <property type="project" value="InterPro"/>
</dbReference>